<keyword evidence="1" id="KW-0812">Transmembrane</keyword>
<reference evidence="2 3" key="1">
    <citation type="submission" date="2024-09" db="EMBL/GenBank/DDBJ databases">
        <authorList>
            <consortium name="All-Russian atlas of soil microorganisms"/>
            <consortium name="as a basis for the search for new antimicrobial producers and enzymes with unique properties"/>
            <person name="Sokolova E.A."/>
            <person name="Voronina E.N."/>
        </authorList>
    </citation>
    <scope>NUCLEOTIDE SEQUENCE [LARGE SCALE GENOMIC DNA]</scope>
    <source>
        <strain evidence="2 3">AF-22b-331.1</strain>
    </source>
</reference>
<evidence type="ECO:0000313" key="2">
    <source>
        <dbReference type="EMBL" id="MFG6109412.1"/>
    </source>
</evidence>
<dbReference type="EMBL" id="JBHGCJ010000006">
    <property type="protein sequence ID" value="MFG6109412.1"/>
    <property type="molecule type" value="Genomic_DNA"/>
</dbReference>
<dbReference type="Proteomes" id="UP001605261">
    <property type="component" value="Unassembled WGS sequence"/>
</dbReference>
<keyword evidence="1" id="KW-0472">Membrane</keyword>
<dbReference type="RefSeq" id="WP_394163058.1">
    <property type="nucleotide sequence ID" value="NZ_JBHGCJ010000006.1"/>
</dbReference>
<evidence type="ECO:0000313" key="3">
    <source>
        <dbReference type="Proteomes" id="UP001605261"/>
    </source>
</evidence>
<evidence type="ECO:0000256" key="1">
    <source>
        <dbReference type="SAM" id="Phobius"/>
    </source>
</evidence>
<organism evidence="2 3">
    <name type="scientific">Stenotrophomonas nematodicola</name>
    <dbReference type="NCBI Taxonomy" id="2656746"/>
    <lineage>
        <taxon>Bacteria</taxon>
        <taxon>Pseudomonadati</taxon>
        <taxon>Pseudomonadota</taxon>
        <taxon>Gammaproteobacteria</taxon>
        <taxon>Lysobacterales</taxon>
        <taxon>Lysobacteraceae</taxon>
        <taxon>Stenotrophomonas</taxon>
    </lineage>
</organism>
<protein>
    <recommendedName>
        <fullName evidence="4">Molecular chaperone DnaJ</fullName>
    </recommendedName>
</protein>
<keyword evidence="1" id="KW-1133">Transmembrane helix</keyword>
<sequence length="505" mass="55976">MSWGHAALDLAEDADERAVKRAYAARLRTTRPDDDPVAFQQLHQAYQAALDWARHRAHWQDEDEDERGHDLSAAQATGIAEALPLDQALARSFAHDATAAPAEVVWTAVVDDADAHDPVRILDRGDTPFPPAAPAAPARATEPLPQPAAAQLDPGTFAQRVIAEAQQSEPAAFERWLQLRPELWSLRDKPLIGDHVLHHLLTHDAPICADNFDLLAQCFGWDDVGSGLDPYEANACRLRLHRLWVLQPRNQHGLARYLHRPQAPVNADEARTRLQRLTRPWQPWRALWDAWPAHRVAAMRDTLDLLGVHDADDAVPPLRPAQVAFWRALADGQRLSWPRMQLALLRSALCALVVLAVMTLLGVLGRAPAVAMQGVYAALLVMGVGALLLPLRSLGQWQLAEEHPPVRWPLLRLWLIPLLAIGALLVIHLGDARIAGSALAWATLGLSIRRWWHRAGYVFQFNGWLLLGIWPFLKLGGLALMFGEVAVVGALLAWTVDAMTKVVHR</sequence>
<feature type="transmembrane region" description="Helical" evidence="1">
    <location>
        <begin position="370"/>
        <end position="389"/>
    </location>
</feature>
<accession>A0ABW7CWS3</accession>
<comment type="caution">
    <text evidence="2">The sequence shown here is derived from an EMBL/GenBank/DDBJ whole genome shotgun (WGS) entry which is preliminary data.</text>
</comment>
<proteinExistence type="predicted"/>
<feature type="transmembrane region" description="Helical" evidence="1">
    <location>
        <begin position="410"/>
        <end position="428"/>
    </location>
</feature>
<name>A0ABW7CWS3_9GAMM</name>
<feature type="transmembrane region" description="Helical" evidence="1">
    <location>
        <begin position="464"/>
        <end position="494"/>
    </location>
</feature>
<keyword evidence="3" id="KW-1185">Reference proteome</keyword>
<gene>
    <name evidence="2" type="ORF">ACEU0G_003424</name>
</gene>
<evidence type="ECO:0008006" key="4">
    <source>
        <dbReference type="Google" id="ProtNLM"/>
    </source>
</evidence>
<feature type="transmembrane region" description="Helical" evidence="1">
    <location>
        <begin position="343"/>
        <end position="364"/>
    </location>
</feature>